<dbReference type="InterPro" id="IPR036770">
    <property type="entry name" value="Ankyrin_rpt-contain_sf"/>
</dbReference>
<evidence type="ECO:0000256" key="11">
    <source>
        <dbReference type="ARBA" id="ARBA00023303"/>
    </source>
</evidence>
<evidence type="ECO:0000313" key="19">
    <source>
        <dbReference type="Proteomes" id="UP000663852"/>
    </source>
</evidence>
<keyword evidence="18" id="KW-1185">Reference proteome</keyword>
<keyword evidence="6 14" id="KW-1133">Transmembrane helix</keyword>
<dbReference type="GO" id="GO:1902495">
    <property type="term" value="C:transmembrane transporter complex"/>
    <property type="evidence" value="ECO:0007669"/>
    <property type="project" value="TreeGrafter"/>
</dbReference>
<feature type="transmembrane region" description="Helical" evidence="14">
    <location>
        <begin position="953"/>
        <end position="972"/>
    </location>
</feature>
<dbReference type="GO" id="GO:0005216">
    <property type="term" value="F:monoatomic ion channel activity"/>
    <property type="evidence" value="ECO:0007669"/>
    <property type="project" value="InterPro"/>
</dbReference>
<feature type="transmembrane region" description="Helical" evidence="14">
    <location>
        <begin position="879"/>
        <end position="896"/>
    </location>
</feature>
<feature type="transmembrane region" description="Helical" evidence="14">
    <location>
        <begin position="779"/>
        <end position="801"/>
    </location>
</feature>
<evidence type="ECO:0000256" key="14">
    <source>
        <dbReference type="SAM" id="Phobius"/>
    </source>
</evidence>
<dbReference type="OrthoDB" id="1661883at2759"/>
<feature type="repeat" description="ANK" evidence="12">
    <location>
        <begin position="506"/>
        <end position="538"/>
    </location>
</feature>
<evidence type="ECO:0000256" key="4">
    <source>
        <dbReference type="ARBA" id="ARBA00022692"/>
    </source>
</evidence>
<dbReference type="PROSITE" id="PS50297">
    <property type="entry name" value="ANK_REP_REGION"/>
    <property type="match status" value="4"/>
</dbReference>
<dbReference type="PRINTS" id="PR01415">
    <property type="entry name" value="ANKYRIN"/>
</dbReference>
<dbReference type="AlphaFoldDB" id="A0A814I7I4"/>
<feature type="transmembrane region" description="Helical" evidence="14">
    <location>
        <begin position="1015"/>
        <end position="1038"/>
    </location>
</feature>
<dbReference type="EMBL" id="CAJNOJ010000068">
    <property type="protein sequence ID" value="CAF1020059.1"/>
    <property type="molecule type" value="Genomic_DNA"/>
</dbReference>
<evidence type="ECO:0000256" key="5">
    <source>
        <dbReference type="ARBA" id="ARBA00022737"/>
    </source>
</evidence>
<evidence type="ECO:0000256" key="6">
    <source>
        <dbReference type="ARBA" id="ARBA00022989"/>
    </source>
</evidence>
<evidence type="ECO:0000313" key="18">
    <source>
        <dbReference type="Proteomes" id="UP000663828"/>
    </source>
</evidence>
<evidence type="ECO:0000256" key="2">
    <source>
        <dbReference type="ARBA" id="ARBA00022448"/>
    </source>
</evidence>
<dbReference type="PANTHER" id="PTHR47143:SF1">
    <property type="entry name" value="ION_TRANS DOMAIN-CONTAINING PROTEIN"/>
    <property type="match status" value="1"/>
</dbReference>
<reference evidence="16" key="1">
    <citation type="submission" date="2021-02" db="EMBL/GenBank/DDBJ databases">
        <authorList>
            <person name="Nowell W R."/>
        </authorList>
    </citation>
    <scope>NUCLEOTIDE SEQUENCE</scope>
</reference>
<feature type="transmembrane region" description="Helical" evidence="14">
    <location>
        <begin position="916"/>
        <end position="941"/>
    </location>
</feature>
<feature type="repeat" description="ANK" evidence="12">
    <location>
        <begin position="581"/>
        <end position="613"/>
    </location>
</feature>
<evidence type="ECO:0000313" key="17">
    <source>
        <dbReference type="EMBL" id="CAF1616455.1"/>
    </source>
</evidence>
<dbReference type="PANTHER" id="PTHR47143">
    <property type="entry name" value="TRANSIENT RECEPTOR POTENTIAL CATION CHANNEL PROTEIN PAINLESS"/>
    <property type="match status" value="1"/>
</dbReference>
<dbReference type="Pfam" id="PF12796">
    <property type="entry name" value="Ank_2"/>
    <property type="match status" value="4"/>
</dbReference>
<dbReference type="Proteomes" id="UP000663828">
    <property type="component" value="Unassembled WGS sequence"/>
</dbReference>
<feature type="repeat" description="ANK" evidence="12">
    <location>
        <begin position="142"/>
        <end position="174"/>
    </location>
</feature>
<dbReference type="Gene3D" id="1.25.40.20">
    <property type="entry name" value="Ankyrin repeat-containing domain"/>
    <property type="match status" value="4"/>
</dbReference>
<feature type="transmembrane region" description="Helical" evidence="14">
    <location>
        <begin position="850"/>
        <end position="867"/>
    </location>
</feature>
<dbReference type="Proteomes" id="UP000663852">
    <property type="component" value="Unassembled WGS sequence"/>
</dbReference>
<protein>
    <recommendedName>
        <fullName evidence="15">Ion transport domain-containing protein</fullName>
    </recommendedName>
</protein>
<evidence type="ECO:0000256" key="13">
    <source>
        <dbReference type="SAM" id="MobiDB-lite"/>
    </source>
</evidence>
<keyword evidence="2" id="KW-0813">Transport</keyword>
<evidence type="ECO:0000256" key="8">
    <source>
        <dbReference type="ARBA" id="ARBA00023065"/>
    </source>
</evidence>
<keyword evidence="3" id="KW-0716">Sensory transduction</keyword>
<name>A0A814I7I4_ADIRI</name>
<keyword evidence="8" id="KW-0406">Ion transport</keyword>
<dbReference type="Pfam" id="PF00023">
    <property type="entry name" value="Ank"/>
    <property type="match status" value="1"/>
</dbReference>
<dbReference type="InterPro" id="IPR002110">
    <property type="entry name" value="Ankyrin_rpt"/>
</dbReference>
<evidence type="ECO:0000259" key="15">
    <source>
        <dbReference type="Pfam" id="PF00520"/>
    </source>
</evidence>
<accession>A0A814I7I4</accession>
<keyword evidence="4 14" id="KW-0812">Transmembrane</keyword>
<feature type="domain" description="Ion transport" evidence="15">
    <location>
        <begin position="783"/>
        <end position="1040"/>
    </location>
</feature>
<proteinExistence type="predicted"/>
<keyword evidence="9 14" id="KW-0472">Membrane</keyword>
<dbReference type="PROSITE" id="PS50088">
    <property type="entry name" value="ANK_REPEAT"/>
    <property type="match status" value="4"/>
</dbReference>
<dbReference type="Pfam" id="PF00520">
    <property type="entry name" value="Ion_trans"/>
    <property type="match status" value="1"/>
</dbReference>
<evidence type="ECO:0000256" key="10">
    <source>
        <dbReference type="ARBA" id="ARBA00023180"/>
    </source>
</evidence>
<comment type="caution">
    <text evidence="16">The sequence shown here is derived from an EMBL/GenBank/DDBJ whole genome shotgun (WGS) entry which is preliminary data.</text>
</comment>
<comment type="subcellular location">
    <subcellularLocation>
        <location evidence="1">Membrane</location>
        <topology evidence="1">Multi-pass membrane protein</topology>
    </subcellularLocation>
</comment>
<evidence type="ECO:0000256" key="3">
    <source>
        <dbReference type="ARBA" id="ARBA00022606"/>
    </source>
</evidence>
<dbReference type="InterPro" id="IPR052076">
    <property type="entry name" value="TRP_cation_channel"/>
</dbReference>
<keyword evidence="5" id="KW-0677">Repeat</keyword>
<evidence type="ECO:0000256" key="7">
    <source>
        <dbReference type="ARBA" id="ARBA00023043"/>
    </source>
</evidence>
<evidence type="ECO:0000256" key="9">
    <source>
        <dbReference type="ARBA" id="ARBA00023136"/>
    </source>
</evidence>
<organism evidence="16 19">
    <name type="scientific">Adineta ricciae</name>
    <name type="common">Rotifer</name>
    <dbReference type="NCBI Taxonomy" id="249248"/>
    <lineage>
        <taxon>Eukaryota</taxon>
        <taxon>Metazoa</taxon>
        <taxon>Spiralia</taxon>
        <taxon>Gnathifera</taxon>
        <taxon>Rotifera</taxon>
        <taxon>Eurotatoria</taxon>
        <taxon>Bdelloidea</taxon>
        <taxon>Adinetida</taxon>
        <taxon>Adinetidae</taxon>
        <taxon>Adineta</taxon>
    </lineage>
</organism>
<keyword evidence="11" id="KW-0407">Ion channel</keyword>
<gene>
    <name evidence="16" type="ORF">EDS130_LOCUS15844</name>
    <name evidence="17" type="ORF">XAT740_LOCUS49625</name>
</gene>
<keyword evidence="7 12" id="KW-0040">ANK repeat</keyword>
<dbReference type="SUPFAM" id="SSF48403">
    <property type="entry name" value="Ankyrin repeat"/>
    <property type="match status" value="3"/>
</dbReference>
<dbReference type="SMART" id="SM00248">
    <property type="entry name" value="ANK"/>
    <property type="match status" value="12"/>
</dbReference>
<sequence length="1157" mass="133681">MVKSQIGHHYTSEEEIEEIVDKLEASRGFNQTQIKERLNKIQKEHGYNKSQMTKMLEKLNESDQYAILHYGVLFNNVPFCRCLIEIYNCNVNLFGWDGETPLHIAARLTEINRPLQTEQSSILLYLLNSTKVKINIDIQDSQGRTPLHFAVMYNCFESAKCLMKYGAKLDVPDIRGAIPLHYACRFHQDEKIIEMIQLLSRDESLLDYKTRDNKRPIDVAAEHGNLKVIQHLLKFRQLEVYNKKAAVIDLVQAAARHHQNEVLSFLKNQYQHMLNSYINTLHFACRQLHGDKMISHLINRESIMYQDQQSGFSPLMIAIQHRQLKCVKELLAHEDFTSDAFELISFTSLSNVLHICAKINQDEITSAIFNCPYMSVFLAVAADVHGDTPLHVCAQVGNTHMTRLLLHYMAQKNISPVVPISHHPTYRSMTNLDSNGRPPEKPSNQKTRQIISQTSPLNNHVWAMLTKKNNSKLIPLHEAIHHGHLDVIKEMLQFVHVSMINQYDDQRRTSLHMAAEKGHLDIVELLLNHGADAHACDINDCTPLHDAARCSMQENDNKERPQCIESLVKHGHVNVNSMNIRLESPLHIACEYGSSELFTCLLELGANLFDTNIDGYNCLELAVIKGNEEVVRFLIQHEDALELMRNAQIREEKRSWSCFSTCHKIADTPMRKLIREMPNMALLMLEKCSFKVGNKETKVFNQIYIYEFLDDQYTVKDWEEGNFGVKKNIDKQSKLYTSKTIDLVTNHPLFLMASCEATDLMAHPLSTYLVQQKYNKFGIYLYCFFILFYIIYLAIFTTVALRTDHPQAYYDLANINSFDNSLCYNVSQVLLSGSVGLGGRKETADYVLKYILYVLIWCHVFKDLCMIIEISQVYVMKTFGHWLEIAAVVLAFVFVYDQKYQTNLTFRCPLQWEIGAFALLLSWLALLQYVRFLPIVGLYVAMLTVILRKFMKFLIILVILISGFALSFHMVFQNFKPFKNTGLSYFKAAMMVSGELDFDDFMYNDDTEAYYKVAYVIYILFGVVMTIFVTNLLIGLAVGEIPPLMKQAEDHVNLIFFQLVAECEIFRYQLAWVLCRSDMNDAIAYSYQDLKRIPWYKRLKRWILTRCGTSVNDDDQSESTMNEMLEQHTLLLQDLKKKMLVLVEQSKPSTANRQLQH</sequence>
<keyword evidence="10" id="KW-0325">Glycoprotein</keyword>
<evidence type="ECO:0000313" key="16">
    <source>
        <dbReference type="EMBL" id="CAF1020059.1"/>
    </source>
</evidence>
<evidence type="ECO:0000256" key="1">
    <source>
        <dbReference type="ARBA" id="ARBA00004141"/>
    </source>
</evidence>
<feature type="region of interest" description="Disordered" evidence="13">
    <location>
        <begin position="425"/>
        <end position="452"/>
    </location>
</feature>
<feature type="repeat" description="ANK" evidence="12">
    <location>
        <begin position="385"/>
        <end position="417"/>
    </location>
</feature>
<evidence type="ECO:0000256" key="12">
    <source>
        <dbReference type="PROSITE-ProRule" id="PRU00023"/>
    </source>
</evidence>
<dbReference type="EMBL" id="CAJNOR010007399">
    <property type="protein sequence ID" value="CAF1616455.1"/>
    <property type="molecule type" value="Genomic_DNA"/>
</dbReference>
<feature type="compositionally biased region" description="Polar residues" evidence="13">
    <location>
        <begin position="442"/>
        <end position="452"/>
    </location>
</feature>
<dbReference type="InterPro" id="IPR005821">
    <property type="entry name" value="Ion_trans_dom"/>
</dbReference>